<accession>A0A4U0RJH7</accession>
<dbReference type="Proteomes" id="UP000305778">
    <property type="component" value="Unassembled WGS sequence"/>
</dbReference>
<proteinExistence type="predicted"/>
<reference evidence="1 2" key="1">
    <citation type="submission" date="2019-04" db="EMBL/GenBank/DDBJ databases">
        <title>Streptomyces oryziradicis sp. nov., a novel actinomycete isolated from rhizosphere soil of rice (Oryza sativa L.).</title>
        <authorList>
            <person name="Li C."/>
        </authorList>
    </citation>
    <scope>NUCLEOTIDE SEQUENCE [LARGE SCALE GENOMIC DNA]</scope>
    <source>
        <strain evidence="1 2">NEAU-C40</strain>
    </source>
</reference>
<comment type="caution">
    <text evidence="1">The sequence shown here is derived from an EMBL/GenBank/DDBJ whole genome shotgun (WGS) entry which is preliminary data.</text>
</comment>
<name>A0A4U0RJH7_9ACTN</name>
<protein>
    <submittedName>
        <fullName evidence="1">Uncharacterized protein</fullName>
    </submittedName>
</protein>
<evidence type="ECO:0000313" key="2">
    <source>
        <dbReference type="Proteomes" id="UP000305778"/>
    </source>
</evidence>
<gene>
    <name evidence="1" type="ORF">FCI23_51625</name>
</gene>
<organism evidence="1 2">
    <name type="scientific">Actinacidiphila oryziradicis</name>
    <dbReference type="NCBI Taxonomy" id="2571141"/>
    <lineage>
        <taxon>Bacteria</taxon>
        <taxon>Bacillati</taxon>
        <taxon>Actinomycetota</taxon>
        <taxon>Actinomycetes</taxon>
        <taxon>Kitasatosporales</taxon>
        <taxon>Streptomycetaceae</taxon>
        <taxon>Actinacidiphila</taxon>
    </lineage>
</organism>
<sequence length="65" mass="7155">MTLLSALLVEREREVTGCLVDLLIATVQRIGARAEQKVTNELINAFKRVSGKENLLFQIAEASLA</sequence>
<dbReference type="EMBL" id="SUMC01000172">
    <property type="protein sequence ID" value="TJZ95871.1"/>
    <property type="molecule type" value="Genomic_DNA"/>
</dbReference>
<evidence type="ECO:0000313" key="1">
    <source>
        <dbReference type="EMBL" id="TJZ95871.1"/>
    </source>
</evidence>
<dbReference type="RefSeq" id="WP_136730873.1">
    <property type="nucleotide sequence ID" value="NZ_SUMC01000172.1"/>
</dbReference>
<dbReference type="OrthoDB" id="3403253at2"/>
<dbReference type="AlphaFoldDB" id="A0A4U0RJH7"/>
<keyword evidence="2" id="KW-1185">Reference proteome</keyword>